<feature type="domain" description="PAS" evidence="2">
    <location>
        <begin position="73"/>
        <end position="129"/>
    </location>
</feature>
<dbReference type="InterPro" id="IPR052155">
    <property type="entry name" value="Biofilm_reg_signaling"/>
</dbReference>
<dbReference type="EMBL" id="CP012199">
    <property type="protein sequence ID" value="AMG73372.1"/>
    <property type="molecule type" value="Genomic_DNA"/>
</dbReference>
<dbReference type="InterPro" id="IPR000160">
    <property type="entry name" value="GGDEF_dom"/>
</dbReference>
<dbReference type="GO" id="GO:0008983">
    <property type="term" value="F:protein-glutamate O-methyltransferase activity"/>
    <property type="evidence" value="ECO:0007669"/>
    <property type="project" value="UniProtKB-EC"/>
</dbReference>
<dbReference type="NCBIfam" id="TIGR00254">
    <property type="entry name" value="GGDEF"/>
    <property type="match status" value="1"/>
</dbReference>
<feature type="domain" description="GGDEF" evidence="5">
    <location>
        <begin position="216"/>
        <end position="349"/>
    </location>
</feature>
<dbReference type="AlphaFoldDB" id="A0AA86L2V6"/>
<dbReference type="InterPro" id="IPR035965">
    <property type="entry name" value="PAS-like_dom_sf"/>
</dbReference>
<dbReference type="InterPro" id="IPR001633">
    <property type="entry name" value="EAL_dom"/>
</dbReference>
<dbReference type="NCBIfam" id="TIGR00229">
    <property type="entry name" value="sensory_box"/>
    <property type="match status" value="1"/>
</dbReference>
<name>A0AA86L2V6_9SPHN</name>
<evidence type="ECO:0000313" key="6">
    <source>
        <dbReference type="EMBL" id="AMG73372.1"/>
    </source>
</evidence>
<dbReference type="InterPro" id="IPR000014">
    <property type="entry name" value="PAS"/>
</dbReference>
<dbReference type="PANTHER" id="PTHR44757:SF10">
    <property type="entry name" value="MEMBRANE PROTEIN"/>
    <property type="match status" value="1"/>
</dbReference>
<dbReference type="EC" id="2.1.1.80" evidence="6"/>
<gene>
    <name evidence="6" type="ORF">SGRAN_0978</name>
</gene>
<dbReference type="CDD" id="cd00130">
    <property type="entry name" value="PAS"/>
    <property type="match status" value="1"/>
</dbReference>
<dbReference type="Pfam" id="PF08448">
    <property type="entry name" value="PAS_4"/>
    <property type="match status" value="1"/>
</dbReference>
<dbReference type="InterPro" id="IPR035919">
    <property type="entry name" value="EAL_sf"/>
</dbReference>
<evidence type="ECO:0000259" key="2">
    <source>
        <dbReference type="PROSITE" id="PS50112"/>
    </source>
</evidence>
<keyword evidence="6" id="KW-0489">Methyltransferase</keyword>
<dbReference type="CDD" id="cd01949">
    <property type="entry name" value="GGDEF"/>
    <property type="match status" value="1"/>
</dbReference>
<protein>
    <submittedName>
        <fullName evidence="6">PAS/PAC sensor-containing diguanylate cyclase/phosphodiesterase</fullName>
        <ecNumber evidence="6">2.1.1.80</ecNumber>
    </submittedName>
</protein>
<dbReference type="SMART" id="SM00091">
    <property type="entry name" value="PAS"/>
    <property type="match status" value="1"/>
</dbReference>
<evidence type="ECO:0000256" key="1">
    <source>
        <dbReference type="SAM" id="MobiDB-lite"/>
    </source>
</evidence>
<evidence type="ECO:0000259" key="5">
    <source>
        <dbReference type="PROSITE" id="PS50887"/>
    </source>
</evidence>
<organism evidence="6 7">
    <name type="scientific">Sphingopyxis granuli</name>
    <dbReference type="NCBI Taxonomy" id="267128"/>
    <lineage>
        <taxon>Bacteria</taxon>
        <taxon>Pseudomonadati</taxon>
        <taxon>Pseudomonadota</taxon>
        <taxon>Alphaproteobacteria</taxon>
        <taxon>Sphingomonadales</taxon>
        <taxon>Sphingomonadaceae</taxon>
        <taxon>Sphingopyxis</taxon>
    </lineage>
</organism>
<dbReference type="Pfam" id="PF00563">
    <property type="entry name" value="EAL"/>
    <property type="match status" value="1"/>
</dbReference>
<dbReference type="SUPFAM" id="SSF141868">
    <property type="entry name" value="EAL domain-like"/>
    <property type="match status" value="1"/>
</dbReference>
<dbReference type="InterPro" id="IPR043128">
    <property type="entry name" value="Rev_trsase/Diguanyl_cyclase"/>
</dbReference>
<dbReference type="Pfam" id="PF00990">
    <property type="entry name" value="GGDEF"/>
    <property type="match status" value="1"/>
</dbReference>
<dbReference type="PROSITE" id="PS50883">
    <property type="entry name" value="EAL"/>
    <property type="match status" value="1"/>
</dbReference>
<dbReference type="KEGG" id="sgi:SGRAN_0978"/>
<feature type="domain" description="PAC" evidence="3">
    <location>
        <begin position="131"/>
        <end position="184"/>
    </location>
</feature>
<feature type="compositionally biased region" description="Polar residues" evidence="1">
    <location>
        <begin position="1"/>
        <end position="13"/>
    </location>
</feature>
<dbReference type="InterPro" id="IPR029787">
    <property type="entry name" value="Nucleotide_cyclase"/>
</dbReference>
<dbReference type="PROSITE" id="PS50887">
    <property type="entry name" value="GGDEF"/>
    <property type="match status" value="1"/>
</dbReference>
<dbReference type="InterPro" id="IPR013656">
    <property type="entry name" value="PAS_4"/>
</dbReference>
<evidence type="ECO:0000259" key="4">
    <source>
        <dbReference type="PROSITE" id="PS50883"/>
    </source>
</evidence>
<dbReference type="PANTHER" id="PTHR44757">
    <property type="entry name" value="DIGUANYLATE CYCLASE DGCP"/>
    <property type="match status" value="1"/>
</dbReference>
<dbReference type="GO" id="GO:0032259">
    <property type="term" value="P:methylation"/>
    <property type="evidence" value="ECO:0007669"/>
    <property type="project" value="UniProtKB-KW"/>
</dbReference>
<dbReference type="PROSITE" id="PS50112">
    <property type="entry name" value="PAS"/>
    <property type="match status" value="1"/>
</dbReference>
<keyword evidence="7" id="KW-1185">Reference proteome</keyword>
<dbReference type="CDD" id="cd01948">
    <property type="entry name" value="EAL"/>
    <property type="match status" value="1"/>
</dbReference>
<dbReference type="Gene3D" id="3.30.450.20">
    <property type="entry name" value="PAS domain"/>
    <property type="match status" value="1"/>
</dbReference>
<dbReference type="SUPFAM" id="SSF141371">
    <property type="entry name" value="PilZ domain-like"/>
    <property type="match status" value="1"/>
</dbReference>
<reference evidence="6 7" key="1">
    <citation type="journal article" date="2016" name="BMC Genomics">
        <title>Genomic analysis of the nitrate-respiring Sphingopyxis granuli (formerly Sphingomonas macrogoltabida) strain TFA.</title>
        <authorList>
            <person name="Garcia-Romero I."/>
            <person name="Perez-Pulido A.J."/>
            <person name="Gonzalez-Flores Y.E."/>
            <person name="Reyes-Ramirez F."/>
            <person name="Santero E."/>
            <person name="Floriano B."/>
        </authorList>
    </citation>
    <scope>NUCLEOTIDE SEQUENCE [LARGE SCALE GENOMIC DNA]</scope>
    <source>
        <strain evidence="6 7">TFA</strain>
    </source>
</reference>
<evidence type="ECO:0000313" key="7">
    <source>
        <dbReference type="Proteomes" id="UP000058599"/>
    </source>
</evidence>
<accession>A0AA86L2V6</accession>
<dbReference type="PROSITE" id="PS50113">
    <property type="entry name" value="PAC"/>
    <property type="match status" value="1"/>
</dbReference>
<dbReference type="Gene3D" id="3.20.20.450">
    <property type="entry name" value="EAL domain"/>
    <property type="match status" value="1"/>
</dbReference>
<sequence>MAGISTNRGTQSSARMRADDPADAGAAAGQRGFLGKLGSRLGGQRAETPLPGLHTREAVLLLRNYEDSGRGWFWSTDAGGALTYISEAVAEVMDKRAADLLGTPLTDLFHPADSHGERQRTLPFLLTRQSKFDELPLRAAIDGEERWWSVSGRPHFDAAGQFTGYRGSGTDVTAQRRSAEDASRLALYDSLTGLANRFHISKKLESTLAAFTQQQRSCAIMLLDLDRFKQVNDTLGHPAGDALLKQVAERLLKIVGDKEMVSRLGGDEFQIILPDQDDRGKLGDLAAEIIANLSQPYSVEGSRCIIGTSVGVAIAPFDGMTSEDLVRNADLALYAAKGGGRGRFRFYSSDLHQAAEDRRALEEDLRDALARGQMELSYQPVVHSQSNMVTGVEALVRWLHPERGIISPSMFIPIAEEANLIWPLGEWVLRKACEDAARWPGGLRVAVNVSPIQFANENLPKIVANALAATGLSPDRLELEITESVFLGDSAETARMFKALKGLGVRLALDDFGTGYSSLGYLQSAPFDKIKIDQSFVRGATEKGSRNAAIIAAIVALAEALDMETTAEGIESLDQLDLIRKLGVSHVQGYVYSKPVADGELVEHAEAGSWTIKPSGPAKQRNDRFQMFRKVGAVHGNHRYAVVIRNLSATGAFIEGLLDVPVGTQFVIDFGEGQLVTATVRRSTKHQQGIEFEHSLVSDGNGGLCTRHRVSPYLIAAANQQIETNMTLPAFTTTNDWKAA</sequence>
<feature type="region of interest" description="Disordered" evidence="1">
    <location>
        <begin position="1"/>
        <end position="27"/>
    </location>
</feature>
<dbReference type="SUPFAM" id="SSF55785">
    <property type="entry name" value="PYP-like sensor domain (PAS domain)"/>
    <property type="match status" value="1"/>
</dbReference>
<dbReference type="Proteomes" id="UP000058599">
    <property type="component" value="Chromosome"/>
</dbReference>
<feature type="domain" description="EAL" evidence="4">
    <location>
        <begin position="358"/>
        <end position="609"/>
    </location>
</feature>
<dbReference type="SMART" id="SM00267">
    <property type="entry name" value="GGDEF"/>
    <property type="match status" value="1"/>
</dbReference>
<keyword evidence="6" id="KW-0808">Transferase</keyword>
<dbReference type="Gene3D" id="3.30.70.270">
    <property type="match status" value="1"/>
</dbReference>
<evidence type="ECO:0000259" key="3">
    <source>
        <dbReference type="PROSITE" id="PS50113"/>
    </source>
</evidence>
<dbReference type="SUPFAM" id="SSF55073">
    <property type="entry name" value="Nucleotide cyclase"/>
    <property type="match status" value="1"/>
</dbReference>
<dbReference type="InterPro" id="IPR000700">
    <property type="entry name" value="PAS-assoc_C"/>
</dbReference>
<proteinExistence type="predicted"/>
<dbReference type="SMART" id="SM00052">
    <property type="entry name" value="EAL"/>
    <property type="match status" value="1"/>
</dbReference>